<evidence type="ECO:0000256" key="1">
    <source>
        <dbReference type="SAM" id="MobiDB-lite"/>
    </source>
</evidence>
<feature type="compositionally biased region" description="Pro residues" evidence="1">
    <location>
        <begin position="683"/>
        <end position="696"/>
    </location>
</feature>
<organism evidence="2">
    <name type="scientific">uncultured Caudovirales phage</name>
    <dbReference type="NCBI Taxonomy" id="2100421"/>
    <lineage>
        <taxon>Viruses</taxon>
        <taxon>Duplodnaviria</taxon>
        <taxon>Heunggongvirae</taxon>
        <taxon>Uroviricota</taxon>
        <taxon>Caudoviricetes</taxon>
        <taxon>Peduoviridae</taxon>
        <taxon>Maltschvirus</taxon>
        <taxon>Maltschvirus maltsch</taxon>
    </lineage>
</organism>
<accession>A0A6J5KKC1</accession>
<evidence type="ECO:0000313" key="2">
    <source>
        <dbReference type="EMBL" id="CAB4120850.1"/>
    </source>
</evidence>
<gene>
    <name evidence="2" type="ORF">UFOVP2_28</name>
</gene>
<feature type="region of interest" description="Disordered" evidence="1">
    <location>
        <begin position="665"/>
        <end position="709"/>
    </location>
</feature>
<proteinExistence type="predicted"/>
<dbReference type="EMBL" id="LR796138">
    <property type="protein sequence ID" value="CAB4120850.1"/>
    <property type="molecule type" value="Genomic_DNA"/>
</dbReference>
<evidence type="ECO:0008006" key="3">
    <source>
        <dbReference type="Google" id="ProtNLM"/>
    </source>
</evidence>
<reference evidence="2" key="1">
    <citation type="submission" date="2020-04" db="EMBL/GenBank/DDBJ databases">
        <authorList>
            <person name="Chiriac C."/>
            <person name="Salcher M."/>
            <person name="Ghai R."/>
            <person name="Kavagutti S V."/>
        </authorList>
    </citation>
    <scope>NUCLEOTIDE SEQUENCE</scope>
</reference>
<sequence>MELENYIHLTDANIEAPNLTHLFSEDDLVKIGGAVLEGYKVDKESRSKWEKRNEAALNLALQLQEAKSFPWAGASNVKFPLVTIAAIQWHSRAYPLLVQGPDIVKMVINGPDPQGEVRSRADRVGSFMSWQVLEDSPTWEEETDRALLQIPIVGCAFKKTYYSGAEGRNVSELVAAQDFVINYFAKSIETAQRKTHVIPLYRNDVYEKCAVGVWADVRESNWFNGLPSLKSNVAEIKADRRTGQSKPSRADFTTPFKFLEQHVRMDLDGDGYAEPYIITIEEDSGHVCRVVTNFSKEDVLWSSGSNSAKVVRIRETQVFTKLPFIPSPDGSIYDIGFGVLLGPINAAVDSIINQLIDAGTLATTAGGFLGRGVKIRGGELSFRPFGWQRVDSTGEDLAKGIFPFPVREPSNTLFSLLSLLVDYTNRISGSTDIMVGENPGQNTPAQTSQLMAEQGAKINSAIFKRVWRGFKQEFQKLYLLNRKHTPVTVLTFGASSGWVNREDFMADIEAIRPAADPNLASDGHRTQQAMAVGQRAAAVPGYNKDAVERMILRSMRVESIETLFPGSDKIPAPPHPKVMLENMKGEAKLKAIQEQGKQRFMEMMVTMEAEQRKTAAEIALMEAEVASIIHEMGASAASNEVKTFEAQIGALKAMHDSQQGYMKLLQEGSQGNGKPGQSGAGGPKPPAAPGMAPPSGNPGVPQSAPGAGR</sequence>
<feature type="compositionally biased region" description="Gly residues" evidence="1">
    <location>
        <begin position="670"/>
        <end position="682"/>
    </location>
</feature>
<protein>
    <recommendedName>
        <fullName evidence="3">Portal protein</fullName>
    </recommendedName>
</protein>
<name>A0A6J5KKC1_9CAUD</name>